<evidence type="ECO:0000313" key="2">
    <source>
        <dbReference type="Proteomes" id="UP000247152"/>
    </source>
</evidence>
<dbReference type="EMBL" id="QHJG01000056">
    <property type="protein sequence ID" value="PWY53912.1"/>
    <property type="molecule type" value="Genomic_DNA"/>
</dbReference>
<organism evidence="1 2">
    <name type="scientific">Legionella qingyii</name>
    <dbReference type="NCBI Taxonomy" id="2184757"/>
    <lineage>
        <taxon>Bacteria</taxon>
        <taxon>Pseudomonadati</taxon>
        <taxon>Pseudomonadota</taxon>
        <taxon>Gammaproteobacteria</taxon>
        <taxon>Legionellales</taxon>
        <taxon>Legionellaceae</taxon>
        <taxon>Legionella</taxon>
    </lineage>
</organism>
<gene>
    <name evidence="1" type="ORF">DGG96_19780</name>
</gene>
<name>A0A317U0B3_9GAMM</name>
<evidence type="ECO:0000313" key="1">
    <source>
        <dbReference type="EMBL" id="PWY53912.1"/>
    </source>
</evidence>
<dbReference type="AlphaFoldDB" id="A0A317U0B3"/>
<proteinExistence type="predicted"/>
<dbReference type="Proteomes" id="UP000247152">
    <property type="component" value="Unassembled WGS sequence"/>
</dbReference>
<dbReference type="RefSeq" id="WP_110144195.1">
    <property type="nucleotide sequence ID" value="NZ_QHJG01000056.1"/>
</dbReference>
<accession>A0A317U0B3</accession>
<comment type="caution">
    <text evidence="1">The sequence shown here is derived from an EMBL/GenBank/DDBJ whole genome shotgun (WGS) entry which is preliminary data.</text>
</comment>
<protein>
    <submittedName>
        <fullName evidence="1">Uncharacterized protein</fullName>
    </submittedName>
</protein>
<sequence length="99" mass="11626">MEENDFREEQSLVVLSRIIKEELLVHTHVYYFKVVLEKHRTFRLPIVRFITREVLTTQEIVGETDFEENGKELIVVNDGENPAIKKRSVKVGNVTRVMV</sequence>
<reference evidence="1 2" key="1">
    <citation type="submission" date="2018-05" db="EMBL/GenBank/DDBJ databases">
        <title>Legionella qingyii sp.nov., whole genome shotgun sequence.</title>
        <authorList>
            <person name="Wu H."/>
            <person name="Zhu Q."/>
            <person name="Hu C."/>
        </authorList>
    </citation>
    <scope>NUCLEOTIDE SEQUENCE [LARGE SCALE GENOMIC DNA]</scope>
    <source>
        <strain evidence="1 2">HEB18</strain>
    </source>
</reference>